<dbReference type="AlphaFoldDB" id="A0A2U3KG57"/>
<evidence type="ECO:0000256" key="6">
    <source>
        <dbReference type="ARBA" id="ARBA00022670"/>
    </source>
</evidence>
<feature type="domain" description="Penicillin-binding protein dimerisation" evidence="16">
    <location>
        <begin position="56"/>
        <end position="249"/>
    </location>
</feature>
<dbReference type="NCBIfam" id="TIGR03423">
    <property type="entry name" value="pbp2_mrdA"/>
    <property type="match status" value="1"/>
</dbReference>
<keyword evidence="7 14" id="KW-0812">Transmembrane</keyword>
<dbReference type="InterPro" id="IPR017790">
    <property type="entry name" value="Penicillin-binding_protein_2"/>
</dbReference>
<keyword evidence="4" id="KW-1003">Cell membrane</keyword>
<proteinExistence type="inferred from homology"/>
<evidence type="ECO:0000256" key="9">
    <source>
        <dbReference type="ARBA" id="ARBA00022960"/>
    </source>
</evidence>
<feature type="domain" description="Penicillin-binding protein transpeptidase" evidence="15">
    <location>
        <begin position="294"/>
        <end position="683"/>
    </location>
</feature>
<dbReference type="GO" id="GO:0008658">
    <property type="term" value="F:penicillin binding"/>
    <property type="evidence" value="ECO:0007669"/>
    <property type="project" value="InterPro"/>
</dbReference>
<dbReference type="GO" id="GO:0071555">
    <property type="term" value="P:cell wall organization"/>
    <property type="evidence" value="ECO:0007669"/>
    <property type="project" value="UniProtKB-KW"/>
</dbReference>
<evidence type="ECO:0000256" key="2">
    <source>
        <dbReference type="ARBA" id="ARBA00004236"/>
    </source>
</evidence>
<keyword evidence="9" id="KW-0133">Cell shape</keyword>
<dbReference type="GO" id="GO:0008360">
    <property type="term" value="P:regulation of cell shape"/>
    <property type="evidence" value="ECO:0007669"/>
    <property type="project" value="UniProtKB-KW"/>
</dbReference>
<evidence type="ECO:0000259" key="16">
    <source>
        <dbReference type="Pfam" id="PF03717"/>
    </source>
</evidence>
<dbReference type="Gene3D" id="3.40.710.10">
    <property type="entry name" value="DD-peptidase/beta-lactamase superfamily"/>
    <property type="match status" value="1"/>
</dbReference>
<keyword evidence="5" id="KW-0997">Cell inner membrane</keyword>
<dbReference type="Pfam" id="PF00905">
    <property type="entry name" value="Transpeptidase"/>
    <property type="match status" value="1"/>
</dbReference>
<feature type="transmembrane region" description="Helical" evidence="14">
    <location>
        <begin position="12"/>
        <end position="32"/>
    </location>
</feature>
<evidence type="ECO:0000256" key="12">
    <source>
        <dbReference type="ARBA" id="ARBA00023136"/>
    </source>
</evidence>
<dbReference type="InterPro" id="IPR001460">
    <property type="entry name" value="PCN-bd_Tpept"/>
</dbReference>
<dbReference type="InterPro" id="IPR005311">
    <property type="entry name" value="PBP_dimer"/>
</dbReference>
<protein>
    <submittedName>
        <fullName evidence="17">Penicillin-binding protein 2</fullName>
    </submittedName>
</protein>
<dbReference type="SUPFAM" id="SSF56601">
    <property type="entry name" value="beta-lactamase/transpeptidase-like"/>
    <property type="match status" value="1"/>
</dbReference>
<evidence type="ECO:0000256" key="5">
    <source>
        <dbReference type="ARBA" id="ARBA00022519"/>
    </source>
</evidence>
<dbReference type="InterPro" id="IPR036138">
    <property type="entry name" value="PBP_dimer_sf"/>
</dbReference>
<dbReference type="GO" id="GO:0071972">
    <property type="term" value="F:peptidoglycan L,D-transpeptidase activity"/>
    <property type="evidence" value="ECO:0007669"/>
    <property type="project" value="TreeGrafter"/>
</dbReference>
<dbReference type="Proteomes" id="UP000238916">
    <property type="component" value="Unassembled WGS sequence"/>
</dbReference>
<dbReference type="EMBL" id="OMOF01000103">
    <property type="protein sequence ID" value="SPF38623.1"/>
    <property type="molecule type" value="Genomic_DNA"/>
</dbReference>
<dbReference type="GO" id="GO:0005886">
    <property type="term" value="C:plasma membrane"/>
    <property type="evidence" value="ECO:0007669"/>
    <property type="project" value="UniProtKB-SubCell"/>
</dbReference>
<comment type="similarity">
    <text evidence="3">Belongs to the transpeptidase family.</text>
</comment>
<evidence type="ECO:0000256" key="11">
    <source>
        <dbReference type="ARBA" id="ARBA00022989"/>
    </source>
</evidence>
<evidence type="ECO:0000256" key="7">
    <source>
        <dbReference type="ARBA" id="ARBA00022692"/>
    </source>
</evidence>
<sequence>MENTEQKLIRCRLYGLTIVVVLVFFILTFNLWRLQISQGAYYSAKAQGNATQLVSIPSVRGNIVDKNGQILASSTPVFDLTLDWLSLTHNNDVTLQNVVRRLVPYVKPYWPDLEESQENITEDILAMVQNQKIQNYRPVIILKNVAQTLQAKIAEHQNELPGVSIEAGSVRSYPLETLAAQDLGYVRQISLPEIAQFNQNPEAQKAGFVYSEGDMVGKMGVEKSYDLWLRGQDGIENVEVDNNGQPVAKKMIREPQPGKTIQLTIDAGLQQVVETSLDNVIQSIQQDHPQAKAGSAVVIDVNTGKILAMASRPAMNPNDLIGNISQTMAEQYFQNSDAASVNRALSGLYAPGSTFKMITAIAALQSKVTTPNETISDVLSSLGPLSSQLQGFPEWGGFNFGQVNMDRAIALSSDIYFQVMGQRIFEVNPELIKQIANEFGLGGYSGVDLPGEAQGIAPSPAWKKEYYTPYYQQLYNAKLKAIETKYSPRISQAQDATTKQKFQKTEEAEENQAAADYKANVAQNINWHLYDSFNNAIGQGYNIYTPLQLANYVGTIVNGGIHYQPYIVDKIYDPLTGKVIQQNNPKVLNHVSVSPDILEIVKKAMSGTTSGEGTANFLFADVPQFSGGAKTGTAQLGSKNTIGADLYNGVFVAFAPYDHPQIAFAGVVDYGGHGGDTAGLVAKAAFMKYFGWGS</sequence>
<dbReference type="Pfam" id="PF03717">
    <property type="entry name" value="PBP_dimer"/>
    <property type="match status" value="1"/>
</dbReference>
<keyword evidence="10" id="KW-0573">Peptidoglycan synthesis</keyword>
<evidence type="ECO:0000256" key="1">
    <source>
        <dbReference type="ARBA" id="ARBA00004167"/>
    </source>
</evidence>
<keyword evidence="11 14" id="KW-1133">Transmembrane helix</keyword>
<accession>A0A2U3KG57</accession>
<evidence type="ECO:0000256" key="10">
    <source>
        <dbReference type="ARBA" id="ARBA00022984"/>
    </source>
</evidence>
<evidence type="ECO:0000256" key="4">
    <source>
        <dbReference type="ARBA" id="ARBA00022475"/>
    </source>
</evidence>
<reference evidence="18" key="1">
    <citation type="submission" date="2018-02" db="EMBL/GenBank/DDBJ databases">
        <authorList>
            <person name="Hausmann B."/>
        </authorList>
    </citation>
    <scope>NUCLEOTIDE SEQUENCE [LARGE SCALE GENOMIC DNA]</scope>
    <source>
        <strain evidence="18">Peat soil MAG SbF1</strain>
    </source>
</reference>
<dbReference type="GO" id="GO:0009252">
    <property type="term" value="P:peptidoglycan biosynthetic process"/>
    <property type="evidence" value="ECO:0007669"/>
    <property type="project" value="UniProtKB-KW"/>
</dbReference>
<name>A0A2U3KG57_9FIRM</name>
<keyword evidence="12 14" id="KW-0472">Membrane</keyword>
<dbReference type="PANTHER" id="PTHR30627">
    <property type="entry name" value="PEPTIDOGLYCAN D,D-TRANSPEPTIDASE"/>
    <property type="match status" value="1"/>
</dbReference>
<dbReference type="GO" id="GO:0009002">
    <property type="term" value="F:serine-type D-Ala-D-Ala carboxypeptidase activity"/>
    <property type="evidence" value="ECO:0007669"/>
    <property type="project" value="InterPro"/>
</dbReference>
<organism evidence="17 18">
    <name type="scientific">Candidatus Desulfosporosinus infrequens</name>
    <dbReference type="NCBI Taxonomy" id="2043169"/>
    <lineage>
        <taxon>Bacteria</taxon>
        <taxon>Bacillati</taxon>
        <taxon>Bacillota</taxon>
        <taxon>Clostridia</taxon>
        <taxon>Eubacteriales</taxon>
        <taxon>Desulfitobacteriaceae</taxon>
        <taxon>Desulfosporosinus</taxon>
    </lineage>
</organism>
<comment type="subcellular location">
    <subcellularLocation>
        <location evidence="2">Cell membrane</location>
    </subcellularLocation>
    <subcellularLocation>
        <location evidence="1">Membrane</location>
        <topology evidence="1">Single-pass membrane protein</topology>
    </subcellularLocation>
</comment>
<keyword evidence="13" id="KW-0961">Cell wall biogenesis/degradation</keyword>
<dbReference type="GO" id="GO:0006508">
    <property type="term" value="P:proteolysis"/>
    <property type="evidence" value="ECO:0007669"/>
    <property type="project" value="UniProtKB-KW"/>
</dbReference>
<gene>
    <name evidence="17" type="ORF">SBF1_1910002</name>
</gene>
<evidence type="ECO:0000256" key="14">
    <source>
        <dbReference type="SAM" id="Phobius"/>
    </source>
</evidence>
<evidence type="ECO:0000259" key="15">
    <source>
        <dbReference type="Pfam" id="PF00905"/>
    </source>
</evidence>
<evidence type="ECO:0000313" key="17">
    <source>
        <dbReference type="EMBL" id="SPF38623.1"/>
    </source>
</evidence>
<keyword evidence="6" id="KW-0645">Protease</keyword>
<dbReference type="InterPro" id="IPR012338">
    <property type="entry name" value="Beta-lactam/transpept-like"/>
</dbReference>
<keyword evidence="8" id="KW-0378">Hydrolase</keyword>
<evidence type="ECO:0000256" key="8">
    <source>
        <dbReference type="ARBA" id="ARBA00022801"/>
    </source>
</evidence>
<evidence type="ECO:0000256" key="13">
    <source>
        <dbReference type="ARBA" id="ARBA00023316"/>
    </source>
</evidence>
<evidence type="ECO:0000313" key="18">
    <source>
        <dbReference type="Proteomes" id="UP000238916"/>
    </source>
</evidence>
<dbReference type="Gene3D" id="3.90.1310.10">
    <property type="entry name" value="Penicillin-binding protein 2a (Domain 2)"/>
    <property type="match status" value="1"/>
</dbReference>
<evidence type="ECO:0000256" key="3">
    <source>
        <dbReference type="ARBA" id="ARBA00007171"/>
    </source>
</evidence>
<dbReference type="OrthoDB" id="9804124at2"/>
<dbReference type="SUPFAM" id="SSF56519">
    <property type="entry name" value="Penicillin binding protein dimerisation domain"/>
    <property type="match status" value="1"/>
</dbReference>
<dbReference type="InterPro" id="IPR050515">
    <property type="entry name" value="Beta-lactam/transpept"/>
</dbReference>
<dbReference type="PANTHER" id="PTHR30627:SF2">
    <property type="entry name" value="PEPTIDOGLYCAN D,D-TRANSPEPTIDASE MRDA"/>
    <property type="match status" value="1"/>
</dbReference>